<keyword evidence="1" id="KW-0175">Coiled coil</keyword>
<protein>
    <submittedName>
        <fullName evidence="3">Tail tape measure</fullName>
    </submittedName>
</protein>
<name>A0A8S5MC68_9CAUD</name>
<feature type="coiled-coil region" evidence="1">
    <location>
        <begin position="877"/>
        <end position="938"/>
    </location>
</feature>
<feature type="coiled-coil region" evidence="1">
    <location>
        <begin position="27"/>
        <end position="89"/>
    </location>
</feature>
<feature type="region of interest" description="Disordered" evidence="2">
    <location>
        <begin position="1175"/>
        <end position="1198"/>
    </location>
</feature>
<organism evidence="3">
    <name type="scientific">Siphoviridae sp. cthrG7</name>
    <dbReference type="NCBI Taxonomy" id="2826428"/>
    <lineage>
        <taxon>Viruses</taxon>
        <taxon>Duplodnaviria</taxon>
        <taxon>Heunggongvirae</taxon>
        <taxon>Uroviricota</taxon>
        <taxon>Caudoviricetes</taxon>
    </lineage>
</organism>
<proteinExistence type="predicted"/>
<accession>A0A8S5MC68</accession>
<sequence length="1244" mass="138318">MNSLKIGNMGKKHLSEDKIKYVVSADSSEAQEEIHDLIKATKELKKEERERRKAMIELEAQGKKSTKEYKNLEKECKSLSNQVSDNNDKISILTRSLDINAMTGRQLKKIAKELTAALDDMSEAADPEEYARLNKRLGEVRSRMMELKSSGKNVEKEFDLTQTALSKLKSVAVAFIVVKLGGYLKDIAQNVYATRKEFAKYEAVLRNTLQSQEKAATAMKMLQKLAADTPGSLQEWTEAYIKLVNRGIKPTTSELTNIGDLAASQGKSVDQLIEAILDAMTGENERLKEFGIKASKSGNTVKYTFRGVTTEVQNTEEAIKNYMLSLGQLDGIAGSMGTQMKELEGMESNLKDTLDNLWNTIGKRMEGFFKKGLSWATDFVGDVTKVFEPLSDAFENQLEKVVDLETTLPGMTKRYEELAGKVDLNAEEQKELNSLIERISSIVPSAISEWNRYGDVISINTQKVYDYIDAEKARLNFIHKEEIKNLQSQREKAQAEMDSLIIQNEKGTVWAGGTGYGNTQDQGMREMTDAEINANAARIEALKTDLAGINAQLDMISGDGIEKIVKDKIKSQEDLTAAQARFNNMNKSMLSAWLKDEKNASDQYKEIAQEIYNKRFPSTNAEKDKSDPNAVALKNQESDHEAEINEIRLVGREKQQAEEEINLAILKSDQDYYNKRIKLLEQFKSCATKSAKKSEYQKQIVDAKSKLIDTEVSMEKQKVAAVEKLRQEDLSREQEVTKSQQIFLTGELANKRITQEQYDMMILSLNTASAETRLAIEERYLNDINDLELKNGKLKADAVKKANDAILSADKEAANARAAIQTKMNDLTKDFKSQFKLTTVGEDLQAQMKVLDATYQARKALAEKENVDTKELDAAYLKAKEQLVQDSENRINQIRNQYGLLNQKQQYDMQLQQLQEYLDNETLTHEEHEQAVQNLKRDSFKKQFDYYSDLFAGAVQALQQAEMDNVDAQYDAEIEAAQGNTEEVERLEKEKAQKKLDIQKKYADVNFAIKTSQIIADTAVSIMKAFADLGPIAGAVAAALMGVTGIAQIASANAERQKVKNMTLSGGSGSSKGSGQRVATGREDGGKIDVRRAQDGKLFADADYDPDARGFIDKPTVIVGEGPAGQSKEWVASNAAVDNPTVAPILDMIDKSQQAGTIRTLDLNQVIRSRMAGFASGGSISQPEPSSGPKNDGSGAALPPQLMEKFAQAIINLDEKGVNASVALSDFEKKQTLRDRSRLIGSKG</sequence>
<feature type="region of interest" description="Disordered" evidence="2">
    <location>
        <begin position="1061"/>
        <end position="1085"/>
    </location>
</feature>
<feature type="compositionally biased region" description="Polar residues" evidence="2">
    <location>
        <begin position="1178"/>
        <end position="1189"/>
    </location>
</feature>
<reference evidence="3" key="1">
    <citation type="journal article" date="2021" name="Proc. Natl. Acad. Sci. U.S.A.">
        <title>A Catalog of Tens of Thousands of Viruses from Human Metagenomes Reveals Hidden Associations with Chronic Diseases.</title>
        <authorList>
            <person name="Tisza M.J."/>
            <person name="Buck C.B."/>
        </authorList>
    </citation>
    <scope>NUCLEOTIDE SEQUENCE</scope>
    <source>
        <strain evidence="3">CthrG7</strain>
    </source>
</reference>
<feature type="coiled-coil region" evidence="1">
    <location>
        <begin position="777"/>
        <end position="819"/>
    </location>
</feature>
<evidence type="ECO:0000256" key="2">
    <source>
        <dbReference type="SAM" id="MobiDB-lite"/>
    </source>
</evidence>
<feature type="coiled-coil region" evidence="1">
    <location>
        <begin position="970"/>
        <end position="1004"/>
    </location>
</feature>
<feature type="coiled-coil region" evidence="1">
    <location>
        <begin position="476"/>
        <end position="503"/>
    </location>
</feature>
<dbReference type="EMBL" id="BK014874">
    <property type="protein sequence ID" value="DAD79830.1"/>
    <property type="molecule type" value="Genomic_DNA"/>
</dbReference>
<evidence type="ECO:0000313" key="3">
    <source>
        <dbReference type="EMBL" id="DAD79830.1"/>
    </source>
</evidence>
<evidence type="ECO:0000256" key="1">
    <source>
        <dbReference type="SAM" id="Coils"/>
    </source>
</evidence>